<evidence type="ECO:0000256" key="1">
    <source>
        <dbReference type="SAM" id="MobiDB-lite"/>
    </source>
</evidence>
<name>A0A1M2VLD8_TRAPU</name>
<feature type="compositionally biased region" description="Basic residues" evidence="1">
    <location>
        <begin position="111"/>
        <end position="121"/>
    </location>
</feature>
<feature type="region of interest" description="Disordered" evidence="1">
    <location>
        <begin position="46"/>
        <end position="72"/>
    </location>
</feature>
<feature type="compositionally biased region" description="Low complexity" evidence="1">
    <location>
        <begin position="48"/>
        <end position="61"/>
    </location>
</feature>
<protein>
    <submittedName>
        <fullName evidence="2">Uncharacterized protein</fullName>
    </submittedName>
</protein>
<organism evidence="2 3">
    <name type="scientific">Trametes pubescens</name>
    <name type="common">White-rot fungus</name>
    <dbReference type="NCBI Taxonomy" id="154538"/>
    <lineage>
        <taxon>Eukaryota</taxon>
        <taxon>Fungi</taxon>
        <taxon>Dikarya</taxon>
        <taxon>Basidiomycota</taxon>
        <taxon>Agaricomycotina</taxon>
        <taxon>Agaricomycetes</taxon>
        <taxon>Polyporales</taxon>
        <taxon>Polyporaceae</taxon>
        <taxon>Trametes</taxon>
    </lineage>
</organism>
<comment type="caution">
    <text evidence="2">The sequence shown here is derived from an EMBL/GenBank/DDBJ whole genome shotgun (WGS) entry which is preliminary data.</text>
</comment>
<reference evidence="2 3" key="1">
    <citation type="submission" date="2016-10" db="EMBL/GenBank/DDBJ databases">
        <title>Genome sequence of the basidiomycete white-rot fungus Trametes pubescens.</title>
        <authorList>
            <person name="Makela M.R."/>
            <person name="Granchi Z."/>
            <person name="Peng M."/>
            <person name="De Vries R.P."/>
            <person name="Grigoriev I."/>
            <person name="Riley R."/>
            <person name="Hilden K."/>
        </authorList>
    </citation>
    <scope>NUCLEOTIDE SEQUENCE [LARGE SCALE GENOMIC DNA]</scope>
    <source>
        <strain evidence="2 3">FBCC735</strain>
    </source>
</reference>
<keyword evidence="3" id="KW-1185">Reference proteome</keyword>
<dbReference type="Proteomes" id="UP000184267">
    <property type="component" value="Unassembled WGS sequence"/>
</dbReference>
<dbReference type="AlphaFoldDB" id="A0A1M2VLD8"/>
<accession>A0A1M2VLD8</accession>
<evidence type="ECO:0000313" key="3">
    <source>
        <dbReference type="Proteomes" id="UP000184267"/>
    </source>
</evidence>
<proteinExistence type="predicted"/>
<feature type="region of interest" description="Disordered" evidence="1">
    <location>
        <begin position="105"/>
        <end position="150"/>
    </location>
</feature>
<evidence type="ECO:0000313" key="2">
    <source>
        <dbReference type="EMBL" id="OJT08388.1"/>
    </source>
</evidence>
<dbReference type="EMBL" id="MNAD01001045">
    <property type="protein sequence ID" value="OJT08388.1"/>
    <property type="molecule type" value="Genomic_DNA"/>
</dbReference>
<sequence>MAFGANTTENLKDICEQRYREWKALCASRPGFAAEQEDEYRRYKNTWRGSTTGSRTASRGSQESTAVSRRPGFDAQSIVSQTIYEDQISLFDGKAQCAVYQPGVGGAESVRRKRTRRRSKGSKGTSNTSSLASVNDKASVCSMGPKHRSPTREVFTNLTKRLSVVSLWGTA</sequence>
<gene>
    <name evidence="2" type="ORF">TRAPUB_727</name>
</gene>